<dbReference type="InterPro" id="IPR014721">
    <property type="entry name" value="Ribsml_uS5_D2-typ_fold_subgr"/>
</dbReference>
<evidence type="ECO:0000256" key="13">
    <source>
        <dbReference type="HAMAP-Rule" id="MF_00384"/>
    </source>
</evidence>
<keyword evidence="9 13" id="KW-0418">Kinase</keyword>
<dbReference type="OrthoDB" id="9769912at2"/>
<dbReference type="SUPFAM" id="SSF54211">
    <property type="entry name" value="Ribosomal protein S5 domain 2-like"/>
    <property type="match status" value="1"/>
</dbReference>
<comment type="caution">
    <text evidence="16">The sequence shown here is derived from an EMBL/GenBank/DDBJ whole genome shotgun (WGS) entry which is preliminary data.</text>
</comment>
<dbReference type="InterPro" id="IPR013750">
    <property type="entry name" value="GHMP_kinase_C_dom"/>
</dbReference>
<comment type="function">
    <text evidence="12 13">Catalyzes the ATP-dependent phosphorylation of L-homoserine to L-homoserine phosphate.</text>
</comment>
<evidence type="ECO:0000256" key="3">
    <source>
        <dbReference type="ARBA" id="ARBA00012078"/>
    </source>
</evidence>
<comment type="pathway">
    <text evidence="1 13">Amino-acid biosynthesis; L-threonine biosynthesis; L-threonine from L-aspartate: step 4/5.</text>
</comment>
<keyword evidence="8 13" id="KW-0547">Nucleotide-binding</keyword>
<comment type="similarity">
    <text evidence="2 13">Belongs to the GHMP kinase family. Homoserine kinase subfamily.</text>
</comment>
<keyword evidence="6 13" id="KW-0808">Transferase</keyword>
<dbReference type="HAMAP" id="MF_00384">
    <property type="entry name" value="Homoser_kinase"/>
    <property type="match status" value="1"/>
</dbReference>
<dbReference type="PROSITE" id="PS00627">
    <property type="entry name" value="GHMP_KINASES_ATP"/>
    <property type="match status" value="1"/>
</dbReference>
<evidence type="ECO:0000256" key="7">
    <source>
        <dbReference type="ARBA" id="ARBA00022697"/>
    </source>
</evidence>
<dbReference type="InterPro" id="IPR020568">
    <property type="entry name" value="Ribosomal_Su5_D2-typ_SF"/>
</dbReference>
<dbReference type="AlphaFoldDB" id="A0A264W2X5"/>
<dbReference type="Pfam" id="PF08544">
    <property type="entry name" value="GHMP_kinases_C"/>
    <property type="match status" value="1"/>
</dbReference>
<dbReference type="EMBL" id="NOKQ01000217">
    <property type="protein sequence ID" value="OZS77924.1"/>
    <property type="molecule type" value="Genomic_DNA"/>
</dbReference>
<dbReference type="EC" id="2.7.1.39" evidence="3 13"/>
<keyword evidence="5 13" id="KW-0028">Amino-acid biosynthesis</keyword>
<evidence type="ECO:0000256" key="9">
    <source>
        <dbReference type="ARBA" id="ARBA00022777"/>
    </source>
</evidence>
<evidence type="ECO:0000256" key="2">
    <source>
        <dbReference type="ARBA" id="ARBA00007370"/>
    </source>
</evidence>
<dbReference type="GO" id="GO:0009088">
    <property type="term" value="P:threonine biosynthetic process"/>
    <property type="evidence" value="ECO:0007669"/>
    <property type="project" value="UniProtKB-UniRule"/>
</dbReference>
<dbReference type="InterPro" id="IPR000870">
    <property type="entry name" value="Homoserine_kinase"/>
</dbReference>
<feature type="binding site" evidence="13">
    <location>
        <begin position="86"/>
        <end position="96"/>
    </location>
    <ligand>
        <name>ATP</name>
        <dbReference type="ChEBI" id="CHEBI:30616"/>
    </ligand>
</feature>
<keyword evidence="17" id="KW-1185">Reference proteome</keyword>
<evidence type="ECO:0000256" key="1">
    <source>
        <dbReference type="ARBA" id="ARBA00005015"/>
    </source>
</evidence>
<accession>A0A264W2X5</accession>
<evidence type="ECO:0000256" key="10">
    <source>
        <dbReference type="ARBA" id="ARBA00022840"/>
    </source>
</evidence>
<keyword evidence="10 13" id="KW-0067">ATP-binding</keyword>
<dbReference type="Pfam" id="PF00288">
    <property type="entry name" value="GHMP_kinases_N"/>
    <property type="match status" value="1"/>
</dbReference>
<dbReference type="Gene3D" id="3.30.230.10">
    <property type="match status" value="1"/>
</dbReference>
<dbReference type="PANTHER" id="PTHR20861">
    <property type="entry name" value="HOMOSERINE/4-DIPHOSPHOCYTIDYL-2-C-METHYL-D-ERYTHRITOL KINASE"/>
    <property type="match status" value="1"/>
</dbReference>
<dbReference type="NCBIfam" id="TIGR00191">
    <property type="entry name" value="thrB"/>
    <property type="match status" value="1"/>
</dbReference>
<evidence type="ECO:0000313" key="16">
    <source>
        <dbReference type="EMBL" id="OZS77924.1"/>
    </source>
</evidence>
<dbReference type="UniPathway" id="UPA00050">
    <property type="reaction ID" value="UER00064"/>
</dbReference>
<gene>
    <name evidence="13" type="primary">thrB</name>
    <name evidence="16" type="ORF">CF394_09220</name>
</gene>
<dbReference type="RefSeq" id="WP_094943171.1">
    <property type="nucleotide sequence ID" value="NZ_NOKQ01000217.1"/>
</dbReference>
<evidence type="ECO:0000256" key="11">
    <source>
        <dbReference type="ARBA" id="ARBA00049375"/>
    </source>
</evidence>
<keyword evidence="13" id="KW-0963">Cytoplasm</keyword>
<dbReference type="PANTHER" id="PTHR20861:SF1">
    <property type="entry name" value="HOMOSERINE KINASE"/>
    <property type="match status" value="1"/>
</dbReference>
<comment type="catalytic activity">
    <reaction evidence="11 13">
        <text>L-homoserine + ATP = O-phospho-L-homoserine + ADP + H(+)</text>
        <dbReference type="Rhea" id="RHEA:13985"/>
        <dbReference type="ChEBI" id="CHEBI:15378"/>
        <dbReference type="ChEBI" id="CHEBI:30616"/>
        <dbReference type="ChEBI" id="CHEBI:57476"/>
        <dbReference type="ChEBI" id="CHEBI:57590"/>
        <dbReference type="ChEBI" id="CHEBI:456216"/>
        <dbReference type="EC" id="2.7.1.39"/>
    </reaction>
</comment>
<name>A0A264W2X5_9BACL</name>
<dbReference type="InterPro" id="IPR006203">
    <property type="entry name" value="GHMP_knse_ATP-bd_CS"/>
</dbReference>
<evidence type="ECO:0000256" key="5">
    <source>
        <dbReference type="ARBA" id="ARBA00022605"/>
    </source>
</evidence>
<protein>
    <recommendedName>
        <fullName evidence="4 13">Homoserine kinase</fullName>
        <shortName evidence="13">HK</shortName>
        <shortName evidence="13">HSK</shortName>
        <ecNumber evidence="3 13">2.7.1.39</ecNumber>
    </recommendedName>
</protein>
<evidence type="ECO:0000313" key="17">
    <source>
        <dbReference type="Proteomes" id="UP000217065"/>
    </source>
</evidence>
<keyword evidence="7 13" id="KW-0791">Threonine biosynthesis</keyword>
<dbReference type="Gene3D" id="3.30.70.890">
    <property type="entry name" value="GHMP kinase, C-terminal domain"/>
    <property type="match status" value="1"/>
</dbReference>
<feature type="domain" description="GHMP kinase C-terminal" evidence="15">
    <location>
        <begin position="200"/>
        <end position="273"/>
    </location>
</feature>
<dbReference type="GO" id="GO:0005524">
    <property type="term" value="F:ATP binding"/>
    <property type="evidence" value="ECO:0007669"/>
    <property type="project" value="UniProtKB-UniRule"/>
</dbReference>
<dbReference type="Proteomes" id="UP000217065">
    <property type="component" value="Unassembled WGS sequence"/>
</dbReference>
<dbReference type="PIRSF" id="PIRSF000676">
    <property type="entry name" value="Homoser_kin"/>
    <property type="match status" value="1"/>
</dbReference>
<proteinExistence type="inferred from homology"/>
<comment type="subcellular location">
    <subcellularLocation>
        <location evidence="13">Cytoplasm</location>
    </subcellularLocation>
</comment>
<sequence>MTFRIQVPGSTANLGPGFDSIGVALPFYLTVEASLSTKWQVGHIGPNLPPVSEVLDHLLIKTAIATAHHFGKDMPACQLLLSSDIPLTRGLGSSAAAIVAAIYLANEMAELHLSEQQMINWASELEGHPDNVAASILGGCVITTVVAKEVLIVPVDASPLHWLVAIPHEELKTEAAREVLPSSYSRQQAVQASSVSNVLVAALHSTDKEKIGSLMELDSFHEPYRFELIDHASRYRQAAKQAGVYGTAISGAGPTLISLVDSGFDYEELASAFPSLTFHVVPSCIEGVRCLHAVPPSI</sequence>
<evidence type="ECO:0000256" key="12">
    <source>
        <dbReference type="ARBA" id="ARBA00049954"/>
    </source>
</evidence>
<dbReference type="InterPro" id="IPR006204">
    <property type="entry name" value="GHMP_kinase_N_dom"/>
</dbReference>
<evidence type="ECO:0000256" key="6">
    <source>
        <dbReference type="ARBA" id="ARBA00022679"/>
    </source>
</evidence>
<evidence type="ECO:0000256" key="4">
    <source>
        <dbReference type="ARBA" id="ARBA00017858"/>
    </source>
</evidence>
<dbReference type="PRINTS" id="PR00958">
    <property type="entry name" value="HOMSERKINASE"/>
</dbReference>
<dbReference type="GO" id="GO:0004413">
    <property type="term" value="F:homoserine kinase activity"/>
    <property type="evidence" value="ECO:0007669"/>
    <property type="project" value="UniProtKB-UniRule"/>
</dbReference>
<reference evidence="16 17" key="1">
    <citation type="submission" date="2017-07" db="EMBL/GenBank/DDBJ databases">
        <title>Tetzosporium hominis gen.nov. sp.nov.</title>
        <authorList>
            <person name="Tetz G."/>
            <person name="Tetz V."/>
        </authorList>
    </citation>
    <scope>NUCLEOTIDE SEQUENCE [LARGE SCALE GENOMIC DNA]</scope>
    <source>
        <strain evidence="16 17">VT-49</strain>
    </source>
</reference>
<evidence type="ECO:0000256" key="8">
    <source>
        <dbReference type="ARBA" id="ARBA00022741"/>
    </source>
</evidence>
<dbReference type="GO" id="GO:0005737">
    <property type="term" value="C:cytoplasm"/>
    <property type="evidence" value="ECO:0007669"/>
    <property type="project" value="UniProtKB-SubCell"/>
</dbReference>
<evidence type="ECO:0000259" key="15">
    <source>
        <dbReference type="Pfam" id="PF08544"/>
    </source>
</evidence>
<dbReference type="SUPFAM" id="SSF55060">
    <property type="entry name" value="GHMP Kinase, C-terminal domain"/>
    <property type="match status" value="1"/>
</dbReference>
<evidence type="ECO:0000259" key="14">
    <source>
        <dbReference type="Pfam" id="PF00288"/>
    </source>
</evidence>
<dbReference type="InterPro" id="IPR036554">
    <property type="entry name" value="GHMP_kinase_C_sf"/>
</dbReference>
<feature type="domain" description="GHMP kinase N-terminal" evidence="14">
    <location>
        <begin position="59"/>
        <end position="139"/>
    </location>
</feature>
<organism evidence="16 17">
    <name type="scientific">Tetzosporium hominis</name>
    <dbReference type="NCBI Taxonomy" id="2020506"/>
    <lineage>
        <taxon>Bacteria</taxon>
        <taxon>Bacillati</taxon>
        <taxon>Bacillota</taxon>
        <taxon>Bacilli</taxon>
        <taxon>Bacillales</taxon>
        <taxon>Caryophanaceae</taxon>
        <taxon>Tetzosporium</taxon>
    </lineage>
</organism>